<keyword evidence="2" id="KW-1185">Reference proteome</keyword>
<protein>
    <submittedName>
        <fullName evidence="1">Uncharacterized protein</fullName>
    </submittedName>
</protein>
<gene>
    <name evidence="1" type="ORF">PHMEG_00013819</name>
</gene>
<organism evidence="1 2">
    <name type="scientific">Phytophthora megakarya</name>
    <dbReference type="NCBI Taxonomy" id="4795"/>
    <lineage>
        <taxon>Eukaryota</taxon>
        <taxon>Sar</taxon>
        <taxon>Stramenopiles</taxon>
        <taxon>Oomycota</taxon>
        <taxon>Peronosporomycetes</taxon>
        <taxon>Peronosporales</taxon>
        <taxon>Peronosporaceae</taxon>
        <taxon>Phytophthora</taxon>
    </lineage>
</organism>
<dbReference type="AlphaFoldDB" id="A0A225W6V7"/>
<comment type="caution">
    <text evidence="1">The sequence shown here is derived from an EMBL/GenBank/DDBJ whole genome shotgun (WGS) entry which is preliminary data.</text>
</comment>
<dbReference type="InterPro" id="IPR012337">
    <property type="entry name" value="RNaseH-like_sf"/>
</dbReference>
<evidence type="ECO:0000313" key="1">
    <source>
        <dbReference type="EMBL" id="OWZ12948.1"/>
    </source>
</evidence>
<dbReference type="EMBL" id="NBNE01001714">
    <property type="protein sequence ID" value="OWZ12948.1"/>
    <property type="molecule type" value="Genomic_DNA"/>
</dbReference>
<proteinExistence type="predicted"/>
<dbReference type="Gene3D" id="3.30.420.10">
    <property type="entry name" value="Ribonuclease H-like superfamily/Ribonuclease H"/>
    <property type="match status" value="1"/>
</dbReference>
<dbReference type="InterPro" id="IPR036397">
    <property type="entry name" value="RNaseH_sf"/>
</dbReference>
<dbReference type="Proteomes" id="UP000198211">
    <property type="component" value="Unassembled WGS sequence"/>
</dbReference>
<name>A0A225W6V7_9STRA</name>
<reference evidence="2" key="1">
    <citation type="submission" date="2017-03" db="EMBL/GenBank/DDBJ databases">
        <title>Phytopthora megakarya and P. palmivora, two closely related causual agents of cacao black pod achieved similar genome size and gene model numbers by different mechanisms.</title>
        <authorList>
            <person name="Ali S."/>
            <person name="Shao J."/>
            <person name="Larry D.J."/>
            <person name="Kronmiller B."/>
            <person name="Shen D."/>
            <person name="Strem M.D."/>
            <person name="Melnick R.L."/>
            <person name="Guiltinan M.J."/>
            <person name="Tyler B.M."/>
            <person name="Meinhardt L.W."/>
            <person name="Bailey B.A."/>
        </authorList>
    </citation>
    <scope>NUCLEOTIDE SEQUENCE [LARGE SCALE GENOMIC DNA]</scope>
    <source>
        <strain evidence="2">zdho120</strain>
    </source>
</reference>
<accession>A0A225W6V7</accession>
<sequence>MNQAVTSEIKRPSEIAEYRRSQPWIYYRDSLVVTGNIIRHENGFAKPRAHARSTMRKRSYSKIPAPTCPWWTPPLLLSRDLLDLAHGSISLSDEAKVLNVGQYLWIQTGESVELSLRSSSSIRDKLWVTRGDQWVPIISDGPGRTKYISVTNIGDEVLILDQDQQIGIWLAGDHVPRLPGFISVGSRRYMEWQHLALEASTDAGSEDMEFIGKPRRNIQTPIPVIGRGEDLYAVNFDRSACVKRGGGAYRAVWKLPQWRVLKARFGYAEGLTVNEAEYHGLPLCLDLLEDFNPRRLLICGASDLVVRQVRGKSECKAPGLTLRHRRDLDRL</sequence>
<dbReference type="GO" id="GO:0003676">
    <property type="term" value="F:nucleic acid binding"/>
    <property type="evidence" value="ECO:0007669"/>
    <property type="project" value="InterPro"/>
</dbReference>
<evidence type="ECO:0000313" key="2">
    <source>
        <dbReference type="Proteomes" id="UP000198211"/>
    </source>
</evidence>
<dbReference type="SUPFAM" id="SSF53098">
    <property type="entry name" value="Ribonuclease H-like"/>
    <property type="match status" value="1"/>
</dbReference>
<dbReference type="OrthoDB" id="10572369at2759"/>